<feature type="transmembrane region" description="Helical" evidence="6">
    <location>
        <begin position="75"/>
        <end position="95"/>
    </location>
</feature>
<sequence length="102" mass="11161">MSLKQALLYNFLSACTCYLGLILGILLGEIQASIYIFGFAAGMFLYISLVDMVPEMNEVAEEASKISAKKAFQTLLLQNVGMGLGVCTLYILALYQDSIDFT</sequence>
<dbReference type="PANTHER" id="PTHR12191">
    <property type="entry name" value="SOLUTE CARRIER FAMILY 39"/>
    <property type="match status" value="1"/>
</dbReference>
<dbReference type="Pfam" id="PF02535">
    <property type="entry name" value="Zip"/>
    <property type="match status" value="1"/>
</dbReference>
<feature type="transmembrane region" description="Helical" evidence="6">
    <location>
        <begin position="34"/>
        <end position="54"/>
    </location>
</feature>
<dbReference type="OrthoDB" id="200954at2759"/>
<comment type="caution">
    <text evidence="7">The sequence shown here is derived from an EMBL/GenBank/DDBJ whole genome shotgun (WGS) entry which is preliminary data.</text>
</comment>
<feature type="transmembrane region" description="Helical" evidence="6">
    <location>
        <begin position="7"/>
        <end position="28"/>
    </location>
</feature>
<dbReference type="PROSITE" id="PS51257">
    <property type="entry name" value="PROKAR_LIPOPROTEIN"/>
    <property type="match status" value="1"/>
</dbReference>
<proteinExistence type="inferred from homology"/>
<evidence type="ECO:0000256" key="4">
    <source>
        <dbReference type="ARBA" id="ARBA00022989"/>
    </source>
</evidence>
<reference evidence="7" key="1">
    <citation type="submission" date="2013-04" db="EMBL/GenBank/DDBJ databases">
        <authorList>
            <person name="Qu J."/>
            <person name="Murali S.C."/>
            <person name="Bandaranaike D."/>
            <person name="Bellair M."/>
            <person name="Blankenburg K."/>
            <person name="Chao H."/>
            <person name="Dinh H."/>
            <person name="Doddapaneni H."/>
            <person name="Downs B."/>
            <person name="Dugan-Rocha S."/>
            <person name="Elkadiri S."/>
            <person name="Gnanaolivu R.D."/>
            <person name="Hernandez B."/>
            <person name="Javaid M."/>
            <person name="Jayaseelan J.C."/>
            <person name="Lee S."/>
            <person name="Li M."/>
            <person name="Ming W."/>
            <person name="Munidasa M."/>
            <person name="Muniz J."/>
            <person name="Nguyen L."/>
            <person name="Ongeri F."/>
            <person name="Osuji N."/>
            <person name="Pu L.-L."/>
            <person name="Puazo M."/>
            <person name="Qu C."/>
            <person name="Quiroz J."/>
            <person name="Raj R."/>
            <person name="Weissenberger G."/>
            <person name="Xin Y."/>
            <person name="Zou X."/>
            <person name="Han Y."/>
            <person name="Richards S."/>
            <person name="Worley K."/>
            <person name="Muzny D."/>
            <person name="Gibbs R."/>
        </authorList>
    </citation>
    <scope>NUCLEOTIDE SEQUENCE</scope>
    <source>
        <strain evidence="7">Sampled in the wild</strain>
    </source>
</reference>
<dbReference type="GO" id="GO:0005886">
    <property type="term" value="C:plasma membrane"/>
    <property type="evidence" value="ECO:0007669"/>
    <property type="project" value="TreeGrafter"/>
</dbReference>
<dbReference type="GO" id="GO:0071578">
    <property type="term" value="P:zinc ion import across plasma membrane"/>
    <property type="evidence" value="ECO:0007669"/>
    <property type="project" value="TreeGrafter"/>
</dbReference>
<keyword evidence="3 6" id="KW-0812">Transmembrane</keyword>
<evidence type="ECO:0000256" key="5">
    <source>
        <dbReference type="ARBA" id="ARBA00023136"/>
    </source>
</evidence>
<dbReference type="InterPro" id="IPR003689">
    <property type="entry name" value="ZIP"/>
</dbReference>
<comment type="subcellular location">
    <subcellularLocation>
        <location evidence="1">Membrane</location>
        <topology evidence="1">Multi-pass membrane protein</topology>
    </subcellularLocation>
</comment>
<evidence type="ECO:0000313" key="8">
    <source>
        <dbReference type="Proteomes" id="UP000792457"/>
    </source>
</evidence>
<dbReference type="GO" id="GO:0005385">
    <property type="term" value="F:zinc ion transmembrane transporter activity"/>
    <property type="evidence" value="ECO:0007669"/>
    <property type="project" value="TreeGrafter"/>
</dbReference>
<evidence type="ECO:0000313" key="7">
    <source>
        <dbReference type="EMBL" id="KAG8238878.1"/>
    </source>
</evidence>
<keyword evidence="5 6" id="KW-0472">Membrane</keyword>
<evidence type="ECO:0008006" key="9">
    <source>
        <dbReference type="Google" id="ProtNLM"/>
    </source>
</evidence>
<comment type="similarity">
    <text evidence="2">Belongs to the ZIP transporter (TC 2.A.5) family.</text>
</comment>
<dbReference type="GO" id="GO:0030003">
    <property type="term" value="P:intracellular monoatomic cation homeostasis"/>
    <property type="evidence" value="ECO:0007669"/>
    <property type="project" value="TreeGrafter"/>
</dbReference>
<evidence type="ECO:0000256" key="6">
    <source>
        <dbReference type="SAM" id="Phobius"/>
    </source>
</evidence>
<dbReference type="AlphaFoldDB" id="A0A8K0PBI7"/>
<evidence type="ECO:0000256" key="2">
    <source>
        <dbReference type="ARBA" id="ARBA00006939"/>
    </source>
</evidence>
<evidence type="ECO:0000256" key="1">
    <source>
        <dbReference type="ARBA" id="ARBA00004141"/>
    </source>
</evidence>
<evidence type="ECO:0000256" key="3">
    <source>
        <dbReference type="ARBA" id="ARBA00022692"/>
    </source>
</evidence>
<organism evidence="7 8">
    <name type="scientific">Ladona fulva</name>
    <name type="common">Scarce chaser dragonfly</name>
    <name type="synonym">Libellula fulva</name>
    <dbReference type="NCBI Taxonomy" id="123851"/>
    <lineage>
        <taxon>Eukaryota</taxon>
        <taxon>Metazoa</taxon>
        <taxon>Ecdysozoa</taxon>
        <taxon>Arthropoda</taxon>
        <taxon>Hexapoda</taxon>
        <taxon>Insecta</taxon>
        <taxon>Pterygota</taxon>
        <taxon>Palaeoptera</taxon>
        <taxon>Odonata</taxon>
        <taxon>Epiprocta</taxon>
        <taxon>Anisoptera</taxon>
        <taxon>Libelluloidea</taxon>
        <taxon>Libellulidae</taxon>
        <taxon>Ladona</taxon>
    </lineage>
</organism>
<name>A0A8K0PBI7_LADFU</name>
<reference evidence="7" key="2">
    <citation type="submission" date="2017-10" db="EMBL/GenBank/DDBJ databases">
        <title>Ladona fulva Genome sequencing and assembly.</title>
        <authorList>
            <person name="Murali S."/>
            <person name="Richards S."/>
            <person name="Bandaranaike D."/>
            <person name="Bellair M."/>
            <person name="Blankenburg K."/>
            <person name="Chao H."/>
            <person name="Dinh H."/>
            <person name="Doddapaneni H."/>
            <person name="Dugan-Rocha S."/>
            <person name="Elkadiri S."/>
            <person name="Gnanaolivu R."/>
            <person name="Hernandez B."/>
            <person name="Skinner E."/>
            <person name="Javaid M."/>
            <person name="Lee S."/>
            <person name="Li M."/>
            <person name="Ming W."/>
            <person name="Munidasa M."/>
            <person name="Muniz J."/>
            <person name="Nguyen L."/>
            <person name="Hughes D."/>
            <person name="Osuji N."/>
            <person name="Pu L.-L."/>
            <person name="Puazo M."/>
            <person name="Qu C."/>
            <person name="Quiroz J."/>
            <person name="Raj R."/>
            <person name="Weissenberger G."/>
            <person name="Xin Y."/>
            <person name="Zou X."/>
            <person name="Han Y."/>
            <person name="Worley K."/>
            <person name="Muzny D."/>
            <person name="Gibbs R."/>
        </authorList>
    </citation>
    <scope>NUCLEOTIDE SEQUENCE</scope>
    <source>
        <strain evidence="7">Sampled in the wild</strain>
    </source>
</reference>
<keyword evidence="8" id="KW-1185">Reference proteome</keyword>
<dbReference type="InterPro" id="IPR050799">
    <property type="entry name" value="ZIP_Transporter"/>
</dbReference>
<dbReference type="PANTHER" id="PTHR12191:SF37">
    <property type="entry name" value="ZINC TRANSPORTER FOI"/>
    <property type="match status" value="1"/>
</dbReference>
<dbReference type="Proteomes" id="UP000792457">
    <property type="component" value="Unassembled WGS sequence"/>
</dbReference>
<dbReference type="EMBL" id="KZ309462">
    <property type="protein sequence ID" value="KAG8238878.1"/>
    <property type="molecule type" value="Genomic_DNA"/>
</dbReference>
<gene>
    <name evidence="7" type="ORF">J437_LFUL018750</name>
</gene>
<dbReference type="GO" id="GO:0140410">
    <property type="term" value="F:monoatomic cation:bicarbonate symporter activity"/>
    <property type="evidence" value="ECO:0007669"/>
    <property type="project" value="TreeGrafter"/>
</dbReference>
<protein>
    <recommendedName>
        <fullName evidence="9">Zinc transporter ZIP14</fullName>
    </recommendedName>
</protein>
<keyword evidence="4 6" id="KW-1133">Transmembrane helix</keyword>
<accession>A0A8K0PBI7</accession>